<dbReference type="AlphaFoldDB" id="A0A418Y473"/>
<feature type="signal peptide" evidence="1">
    <location>
        <begin position="1"/>
        <end position="20"/>
    </location>
</feature>
<keyword evidence="1" id="KW-0732">Signal</keyword>
<organism evidence="2 3">
    <name type="scientific">Massilia cavernae</name>
    <dbReference type="NCBI Taxonomy" id="2320864"/>
    <lineage>
        <taxon>Bacteria</taxon>
        <taxon>Pseudomonadati</taxon>
        <taxon>Pseudomonadota</taxon>
        <taxon>Betaproteobacteria</taxon>
        <taxon>Burkholderiales</taxon>
        <taxon>Oxalobacteraceae</taxon>
        <taxon>Telluria group</taxon>
        <taxon>Massilia</taxon>
    </lineage>
</organism>
<comment type="caution">
    <text evidence="2">The sequence shown here is derived from an EMBL/GenBank/DDBJ whole genome shotgun (WGS) entry which is preliminary data.</text>
</comment>
<proteinExistence type="predicted"/>
<dbReference type="Proteomes" id="UP000284006">
    <property type="component" value="Unassembled WGS sequence"/>
</dbReference>
<gene>
    <name evidence="2" type="ORF">D3872_08565</name>
</gene>
<evidence type="ECO:0008006" key="4">
    <source>
        <dbReference type="Google" id="ProtNLM"/>
    </source>
</evidence>
<dbReference type="OrthoDB" id="8686017at2"/>
<dbReference type="EMBL" id="QYUP01000086">
    <property type="protein sequence ID" value="RJG20338.1"/>
    <property type="molecule type" value="Genomic_DNA"/>
</dbReference>
<evidence type="ECO:0000313" key="2">
    <source>
        <dbReference type="EMBL" id="RJG20338.1"/>
    </source>
</evidence>
<evidence type="ECO:0000313" key="3">
    <source>
        <dbReference type="Proteomes" id="UP000284006"/>
    </source>
</evidence>
<feature type="chain" id="PRO_5019073513" description="Transmembrane protein" evidence="1">
    <location>
        <begin position="21"/>
        <end position="181"/>
    </location>
</feature>
<sequence length="181" mass="19103">MRKSILSSFVLTALAATMLAACSPTYNWRDYNSPTAPFSAMFPDKPVTHTRSVNLDGMNADMTMTAAEIDGAMFAIGTGEAPDAAKAAAAVSAMKIALVKNIGATVTSEKASATATAGGAAPTQGASIDIEAKGMQNGVPMRLVGHFESRGRRFYQVIVMGKEKSVPQDEVDMFMRSFKPN</sequence>
<evidence type="ECO:0000256" key="1">
    <source>
        <dbReference type="SAM" id="SignalP"/>
    </source>
</evidence>
<protein>
    <recommendedName>
        <fullName evidence="4">Transmembrane protein</fullName>
    </recommendedName>
</protein>
<accession>A0A418Y473</accession>
<reference evidence="2 3" key="1">
    <citation type="submission" date="2018-09" db="EMBL/GenBank/DDBJ databases">
        <authorList>
            <person name="Zhu H."/>
        </authorList>
    </citation>
    <scope>NUCLEOTIDE SEQUENCE [LARGE SCALE GENOMIC DNA]</scope>
    <source>
        <strain evidence="2 3">K1S02-61</strain>
    </source>
</reference>
<keyword evidence="3" id="KW-1185">Reference proteome</keyword>
<name>A0A418Y473_9BURK</name>
<dbReference type="PROSITE" id="PS51257">
    <property type="entry name" value="PROKAR_LIPOPROTEIN"/>
    <property type="match status" value="1"/>
</dbReference>